<sequence length="121" mass="13458">MIALVKQHLFHGLPAENPMDHIENFEEICDTTKSNGVPADYIKCKLFHFSLVDKALRWLRSLPAAGSLSRSTISGKIVRAKCGHHWCFSGTYMTVLRAKSESPEKNFSSFSGETIHAKPGP</sequence>
<evidence type="ECO:0000313" key="3">
    <source>
        <dbReference type="Proteomes" id="UP001558713"/>
    </source>
</evidence>
<evidence type="ECO:0000256" key="1">
    <source>
        <dbReference type="SAM" id="MobiDB-lite"/>
    </source>
</evidence>
<dbReference type="EMBL" id="JBANAX010000906">
    <property type="protein sequence ID" value="KAL1189001.1"/>
    <property type="molecule type" value="Genomic_DNA"/>
</dbReference>
<protein>
    <recommendedName>
        <fullName evidence="4">Reverse transcriptase</fullName>
    </recommendedName>
</protein>
<name>A0ABD0ZQW0_CARAN</name>
<evidence type="ECO:0008006" key="4">
    <source>
        <dbReference type="Google" id="ProtNLM"/>
    </source>
</evidence>
<feature type="region of interest" description="Disordered" evidence="1">
    <location>
        <begin position="102"/>
        <end position="121"/>
    </location>
</feature>
<dbReference type="AlphaFoldDB" id="A0ABD0ZQW0"/>
<reference evidence="2 3" key="1">
    <citation type="submission" date="2024-04" db="EMBL/GenBank/DDBJ databases">
        <title>Genome assembly C_amara_ONT_v2.</title>
        <authorList>
            <person name="Yant L."/>
            <person name="Moore C."/>
            <person name="Slenker M."/>
        </authorList>
    </citation>
    <scope>NUCLEOTIDE SEQUENCE [LARGE SCALE GENOMIC DNA]</scope>
    <source>
        <tissue evidence="2">Leaf</tissue>
    </source>
</reference>
<proteinExistence type="predicted"/>
<dbReference type="Proteomes" id="UP001558713">
    <property type="component" value="Unassembled WGS sequence"/>
</dbReference>
<organism evidence="2 3">
    <name type="scientific">Cardamine amara subsp. amara</name>
    <dbReference type="NCBI Taxonomy" id="228776"/>
    <lineage>
        <taxon>Eukaryota</taxon>
        <taxon>Viridiplantae</taxon>
        <taxon>Streptophyta</taxon>
        <taxon>Embryophyta</taxon>
        <taxon>Tracheophyta</taxon>
        <taxon>Spermatophyta</taxon>
        <taxon>Magnoliopsida</taxon>
        <taxon>eudicotyledons</taxon>
        <taxon>Gunneridae</taxon>
        <taxon>Pentapetalae</taxon>
        <taxon>rosids</taxon>
        <taxon>malvids</taxon>
        <taxon>Brassicales</taxon>
        <taxon>Brassicaceae</taxon>
        <taxon>Cardamineae</taxon>
        <taxon>Cardamine</taxon>
    </lineage>
</organism>
<keyword evidence="3" id="KW-1185">Reference proteome</keyword>
<accession>A0ABD0ZQW0</accession>
<gene>
    <name evidence="2" type="ORF">V5N11_015998</name>
</gene>
<evidence type="ECO:0000313" key="2">
    <source>
        <dbReference type="EMBL" id="KAL1189001.1"/>
    </source>
</evidence>
<comment type="caution">
    <text evidence="2">The sequence shown here is derived from an EMBL/GenBank/DDBJ whole genome shotgun (WGS) entry which is preliminary data.</text>
</comment>